<organism evidence="1">
    <name type="scientific">uncultured Caudovirales phage</name>
    <dbReference type="NCBI Taxonomy" id="2100421"/>
    <lineage>
        <taxon>Viruses</taxon>
        <taxon>Duplodnaviria</taxon>
        <taxon>Heunggongvirae</taxon>
        <taxon>Uroviricota</taxon>
        <taxon>Caudoviricetes</taxon>
        <taxon>Peduoviridae</taxon>
        <taxon>Maltschvirus</taxon>
        <taxon>Maltschvirus maltsch</taxon>
    </lineage>
</organism>
<evidence type="ECO:0000313" key="1">
    <source>
        <dbReference type="EMBL" id="CAB4140136.1"/>
    </source>
</evidence>
<reference evidence="1" key="1">
    <citation type="submission" date="2020-04" db="EMBL/GenBank/DDBJ databases">
        <authorList>
            <person name="Chiriac C."/>
            <person name="Salcher M."/>
            <person name="Ghai R."/>
            <person name="Kavagutti S V."/>
        </authorList>
    </citation>
    <scope>NUCLEOTIDE SEQUENCE</scope>
</reference>
<proteinExistence type="predicted"/>
<sequence length="62" mass="7385">MFDLIRNTTNGEYIKRTETAKTVYVRGEYVRERKAFACYAFDDISKVIYIKADKPVYLDFTF</sequence>
<gene>
    <name evidence="1" type="ORF">UFOVP405_17</name>
</gene>
<dbReference type="EMBL" id="LR796378">
    <property type="protein sequence ID" value="CAB4140136.1"/>
    <property type="molecule type" value="Genomic_DNA"/>
</dbReference>
<protein>
    <submittedName>
        <fullName evidence="1">Uncharacterized protein</fullName>
    </submittedName>
</protein>
<name>A0A6J5M4U9_9CAUD</name>
<accession>A0A6J5M4U9</accession>